<gene>
    <name evidence="3" type="ORF">A3860_23155</name>
</gene>
<organism evidence="3 4">
    <name type="scientific">Niastella vici</name>
    <dbReference type="NCBI Taxonomy" id="1703345"/>
    <lineage>
        <taxon>Bacteria</taxon>
        <taxon>Pseudomonadati</taxon>
        <taxon>Bacteroidota</taxon>
        <taxon>Chitinophagia</taxon>
        <taxon>Chitinophagales</taxon>
        <taxon>Chitinophagaceae</taxon>
        <taxon>Niastella</taxon>
    </lineage>
</organism>
<dbReference type="CDD" id="cd00293">
    <property type="entry name" value="USP-like"/>
    <property type="match status" value="1"/>
</dbReference>
<evidence type="ECO:0000313" key="4">
    <source>
        <dbReference type="Proteomes" id="UP000192796"/>
    </source>
</evidence>
<dbReference type="RefSeq" id="WP_081147503.1">
    <property type="nucleotide sequence ID" value="NZ_LVYD01000044.1"/>
</dbReference>
<evidence type="ECO:0000259" key="2">
    <source>
        <dbReference type="Pfam" id="PF00582"/>
    </source>
</evidence>
<keyword evidence="4" id="KW-1185">Reference proteome</keyword>
<feature type="domain" description="UspA" evidence="2">
    <location>
        <begin position="1"/>
        <end position="138"/>
    </location>
</feature>
<dbReference type="Proteomes" id="UP000192796">
    <property type="component" value="Unassembled WGS sequence"/>
</dbReference>
<dbReference type="STRING" id="1703345.A3860_23155"/>
<dbReference type="PANTHER" id="PTHR46268:SF22">
    <property type="entry name" value="SENSOR PROTEIN KDPD-RELATED"/>
    <property type="match status" value="1"/>
</dbReference>
<dbReference type="InterPro" id="IPR006016">
    <property type="entry name" value="UspA"/>
</dbReference>
<dbReference type="Pfam" id="PF00582">
    <property type="entry name" value="Usp"/>
    <property type="match status" value="1"/>
</dbReference>
<protein>
    <recommendedName>
        <fullName evidence="2">UspA domain-containing protein</fullName>
    </recommendedName>
</protein>
<name>A0A1V9FZP4_9BACT</name>
<dbReference type="AlphaFoldDB" id="A0A1V9FZP4"/>
<dbReference type="InterPro" id="IPR014729">
    <property type="entry name" value="Rossmann-like_a/b/a_fold"/>
</dbReference>
<comment type="caution">
    <text evidence="3">The sequence shown here is derived from an EMBL/GenBank/DDBJ whole genome shotgun (WGS) entry which is preliminary data.</text>
</comment>
<evidence type="ECO:0000313" key="3">
    <source>
        <dbReference type="EMBL" id="OQP63839.1"/>
    </source>
</evidence>
<dbReference type="OrthoDB" id="1522603at2"/>
<dbReference type="InterPro" id="IPR006015">
    <property type="entry name" value="Universal_stress_UspA"/>
</dbReference>
<proteinExistence type="inferred from homology"/>
<comment type="similarity">
    <text evidence="1">Belongs to the universal stress protein A family.</text>
</comment>
<reference evidence="3 4" key="1">
    <citation type="submission" date="2016-03" db="EMBL/GenBank/DDBJ databases">
        <title>Niastella vici sp. nov., isolated from farmland soil.</title>
        <authorList>
            <person name="Chen L."/>
            <person name="Wang D."/>
            <person name="Yang S."/>
            <person name="Wang G."/>
        </authorList>
    </citation>
    <scope>NUCLEOTIDE SEQUENCE [LARGE SCALE GENOMIC DNA]</scope>
    <source>
        <strain evidence="3 4">DJ57</strain>
    </source>
</reference>
<dbReference type="Gene3D" id="3.40.50.620">
    <property type="entry name" value="HUPs"/>
    <property type="match status" value="2"/>
</dbReference>
<dbReference type="PANTHER" id="PTHR46268">
    <property type="entry name" value="STRESS RESPONSE PROTEIN NHAX"/>
    <property type="match status" value="1"/>
</dbReference>
<evidence type="ECO:0000256" key="1">
    <source>
        <dbReference type="ARBA" id="ARBA00008791"/>
    </source>
</evidence>
<sequence>MKTILVATDFSDAAHSASLYAVELAKAFNARIILFNAFQQVPVPVSEIPVLTMEEMAVRVERQLEEEKKLLGEGNDVPIELFFKPGVANRIIPIAIKEKKADIIITGMKKDNTTLRHIFGSTVSQLVKNLVVPMIVVPEDTTYTSISTIALANESDVAPDSDVRLLDTLRLLGERFHSKLYLVRVAENRFQEAYEMLNRPFKISRMVRTLDPIYECIVGKDVPGALKDFISGYKINLLALLTHKQGLWERLFMKSTTRTMIFETPVPLLILPDRYTDKTQNPISEKGALL</sequence>
<accession>A0A1V9FZP4</accession>
<dbReference type="PRINTS" id="PR01438">
    <property type="entry name" value="UNVRSLSTRESS"/>
</dbReference>
<dbReference type="EMBL" id="LVYD01000044">
    <property type="protein sequence ID" value="OQP63839.1"/>
    <property type="molecule type" value="Genomic_DNA"/>
</dbReference>
<dbReference type="SUPFAM" id="SSF52402">
    <property type="entry name" value="Adenine nucleotide alpha hydrolases-like"/>
    <property type="match status" value="2"/>
</dbReference>